<protein>
    <submittedName>
        <fullName evidence="2">Uncharacterized protein</fullName>
    </submittedName>
</protein>
<reference evidence="2" key="1">
    <citation type="submission" date="2023-08" db="EMBL/GenBank/DDBJ databases">
        <authorList>
            <person name="Chen Y."/>
            <person name="Shah S."/>
            <person name="Dougan E. K."/>
            <person name="Thang M."/>
            <person name="Chan C."/>
        </authorList>
    </citation>
    <scope>NUCLEOTIDE SEQUENCE</scope>
</reference>
<sequence>MAKEVAQGRELLQHYRRRRKLGLLPGRRTSAATVAAERADALLSHSAFGYFPPDRPRAQLQLELASRRKALEAQVAELEAAEEAQRALAAEAEQRQHALQREMAAAVEEHSQLSRQLPELRARRQELGREAWRLKALLQDLAEQRVSQQAPPRQPAPGLQMHRDYLLQLQAEHQQLKLSADRALLMRGTSS</sequence>
<keyword evidence="1" id="KW-0175">Coiled coil</keyword>
<organism evidence="2 3">
    <name type="scientific">Effrenium voratum</name>
    <dbReference type="NCBI Taxonomy" id="2562239"/>
    <lineage>
        <taxon>Eukaryota</taxon>
        <taxon>Sar</taxon>
        <taxon>Alveolata</taxon>
        <taxon>Dinophyceae</taxon>
        <taxon>Suessiales</taxon>
        <taxon>Symbiodiniaceae</taxon>
        <taxon>Effrenium</taxon>
    </lineage>
</organism>
<evidence type="ECO:0000313" key="3">
    <source>
        <dbReference type="Proteomes" id="UP001178507"/>
    </source>
</evidence>
<dbReference type="Proteomes" id="UP001178507">
    <property type="component" value="Unassembled WGS sequence"/>
</dbReference>
<dbReference type="EMBL" id="CAUJNA010002891">
    <property type="protein sequence ID" value="CAJ1394629.1"/>
    <property type="molecule type" value="Genomic_DNA"/>
</dbReference>
<evidence type="ECO:0000256" key="1">
    <source>
        <dbReference type="SAM" id="Coils"/>
    </source>
</evidence>
<gene>
    <name evidence="2" type="ORF">EVOR1521_LOCUS19243</name>
</gene>
<proteinExistence type="predicted"/>
<accession>A0AA36IXI0</accession>
<comment type="caution">
    <text evidence="2">The sequence shown here is derived from an EMBL/GenBank/DDBJ whole genome shotgun (WGS) entry which is preliminary data.</text>
</comment>
<evidence type="ECO:0000313" key="2">
    <source>
        <dbReference type="EMBL" id="CAJ1394629.1"/>
    </source>
</evidence>
<keyword evidence="3" id="KW-1185">Reference proteome</keyword>
<dbReference type="AlphaFoldDB" id="A0AA36IXI0"/>
<name>A0AA36IXI0_9DINO</name>
<feature type="coiled-coil region" evidence="1">
    <location>
        <begin position="61"/>
        <end position="144"/>
    </location>
</feature>